<dbReference type="InterPro" id="IPR017853">
    <property type="entry name" value="GH"/>
</dbReference>
<dbReference type="GO" id="GO:0070531">
    <property type="term" value="C:BRCA1-A complex"/>
    <property type="evidence" value="ECO:0007669"/>
    <property type="project" value="TreeGrafter"/>
</dbReference>
<dbReference type="Gene3D" id="1.25.40.20">
    <property type="entry name" value="Ankyrin repeat-containing domain"/>
    <property type="match status" value="2"/>
</dbReference>
<evidence type="ECO:0000256" key="4">
    <source>
        <dbReference type="PROSITE-ProRule" id="PRU00023"/>
    </source>
</evidence>
<evidence type="ECO:0000256" key="3">
    <source>
        <dbReference type="ARBA" id="ARBA00023043"/>
    </source>
</evidence>
<dbReference type="InterPro" id="IPR029018">
    <property type="entry name" value="Hex-like_dom2"/>
</dbReference>
<evidence type="ECO:0000313" key="5">
    <source>
        <dbReference type="EMBL" id="CAH0387773.1"/>
    </source>
</evidence>
<keyword evidence="6" id="KW-1185">Reference proteome</keyword>
<sequence length="909" mass="100999">MQEVCENFRVAVEMGRTDIVKSTLDACPLDCPDETSDKPTKRKLLNVPFTEVGTYLALATKLNHCDVVRALLSEGADPSVKNEQGLNSFDYAKSEEMVQVYIKELLQATGNCLLDRMMCVLNAGVSPNCWDTHSEQNTPLHWAACYGSKATVACLIDAGANVNSMNAYGTTPLHDAVNRGDREIVEELLKHGADPLKLDKSATPKSPLDMATARSPHLLPLFQKYSADLSPSQPKLSNGDSIEKLMRSASLDSYPLDSLGSRQNGDECSSPVSGLLLPQFGQAIDRVTRQTPIKPLVTDPVFHLLWPQPQNVTELKGAPFFPKSALFVSVIQSRHHSIHRVLDVWERARPALLALNLNVTVKDVQPYSGQLTDAQIECIINPHLFTMYNAYQIHISPLKITISCESLSSLHYALNTLTQLFQIASRLNNVISVSPALIYDYPSIKHRAVLLDISPSSRVPSMDYLLDIIEKLSWLKISHLHLYSRLSPTSSWPLCFKQGEMLSIDRYCQDRFISLVPVLEVETDVKKTDLKNMWPLFQQVMAVFTDVEYVHVGHTLGPLLLGEDGLISLSEVRHFLGVPSNVTLMLCANSLQGYSASDEACLNNIILVRYGFQADFDFLAPTKEFFEKGCTMCFSPGTCTWNSLAGCPEAAICNVYRAIQSTEINHTVGIIIAQWPGKFNLTPYLFSWPGFLVGAGLSWNANTHLDFVKSRLAALLDMHIFNDERMIIGQCIIELGLIETMALRLSRAQEQDDISDLPPNIGSFLYRLVVDSDNVSLETLSTDNFNKLMRLIKKVQNEIYRSKLECLNGEMVIQELLVSVDLMLCACKIGRALVSKGINPNSNLGLAVINLGVSNLSPTLRTDIANKLLALIEQYKGIWLQRHVPAGLKYSLGVLSTALQRFVPQPEFQ</sequence>
<dbReference type="SUPFAM" id="SSF51445">
    <property type="entry name" value="(Trans)glycosidases"/>
    <property type="match status" value="1"/>
</dbReference>
<dbReference type="Proteomes" id="UP001152759">
    <property type="component" value="Chromosome 3"/>
</dbReference>
<keyword evidence="2" id="KW-0378">Hydrolase</keyword>
<dbReference type="SUPFAM" id="SSF48403">
    <property type="entry name" value="Ankyrin repeat"/>
    <property type="match status" value="1"/>
</dbReference>
<proteinExistence type="predicted"/>
<keyword evidence="3 4" id="KW-0040">ANK repeat</keyword>
<dbReference type="GO" id="GO:0085020">
    <property type="term" value="P:protein K6-linked ubiquitination"/>
    <property type="evidence" value="ECO:0007669"/>
    <property type="project" value="TreeGrafter"/>
</dbReference>
<dbReference type="GO" id="GO:0031436">
    <property type="term" value="C:BRCA1-BARD1 complex"/>
    <property type="evidence" value="ECO:0007669"/>
    <property type="project" value="TreeGrafter"/>
</dbReference>
<protein>
    <recommendedName>
        <fullName evidence="7">Beta-hexosaminidase bacterial type N-terminal domain-containing protein</fullName>
    </recommendedName>
</protein>
<dbReference type="OrthoDB" id="6613236at2759"/>
<dbReference type="SUPFAM" id="SSF55545">
    <property type="entry name" value="beta-N-acetylhexosaminidase-like domain"/>
    <property type="match status" value="1"/>
</dbReference>
<dbReference type="InterPro" id="IPR002110">
    <property type="entry name" value="Ankyrin_rpt"/>
</dbReference>
<dbReference type="SMART" id="SM00248">
    <property type="entry name" value="ANK"/>
    <property type="match status" value="3"/>
</dbReference>
<dbReference type="Gene3D" id="3.30.379.10">
    <property type="entry name" value="Chitobiase/beta-hexosaminidase domain 2-like"/>
    <property type="match status" value="1"/>
</dbReference>
<dbReference type="PROSITE" id="PS50297">
    <property type="entry name" value="ANK_REP_REGION"/>
    <property type="match status" value="2"/>
</dbReference>
<gene>
    <name evidence="5" type="ORF">BEMITA_LOCUS6744</name>
</gene>
<feature type="repeat" description="ANK" evidence="4">
    <location>
        <begin position="51"/>
        <end position="83"/>
    </location>
</feature>
<evidence type="ECO:0000313" key="6">
    <source>
        <dbReference type="Proteomes" id="UP001152759"/>
    </source>
</evidence>
<evidence type="ECO:0000256" key="1">
    <source>
        <dbReference type="ARBA" id="ARBA00022737"/>
    </source>
</evidence>
<dbReference type="Pfam" id="PF00023">
    <property type="entry name" value="Ank"/>
    <property type="match status" value="1"/>
</dbReference>
<feature type="repeat" description="ANK" evidence="4">
    <location>
        <begin position="135"/>
        <end position="167"/>
    </location>
</feature>
<dbReference type="GO" id="GO:0004842">
    <property type="term" value="F:ubiquitin-protein transferase activity"/>
    <property type="evidence" value="ECO:0007669"/>
    <property type="project" value="TreeGrafter"/>
</dbReference>
<reference evidence="5" key="1">
    <citation type="submission" date="2021-12" db="EMBL/GenBank/DDBJ databases">
        <authorList>
            <person name="King R."/>
        </authorList>
    </citation>
    <scope>NUCLEOTIDE SEQUENCE</scope>
</reference>
<dbReference type="AlphaFoldDB" id="A0A9P0A6V8"/>
<dbReference type="EMBL" id="OU963864">
    <property type="protein sequence ID" value="CAH0387773.1"/>
    <property type="molecule type" value="Genomic_DNA"/>
</dbReference>
<dbReference type="Pfam" id="PF12796">
    <property type="entry name" value="Ank_2"/>
    <property type="match status" value="1"/>
</dbReference>
<dbReference type="PROSITE" id="PS50088">
    <property type="entry name" value="ANK_REPEAT"/>
    <property type="match status" value="3"/>
</dbReference>
<dbReference type="KEGG" id="btab:109038029"/>
<accession>A0A9P0A6V8</accession>
<evidence type="ECO:0008006" key="7">
    <source>
        <dbReference type="Google" id="ProtNLM"/>
    </source>
</evidence>
<dbReference type="PANTHER" id="PTHR24171:SF11">
    <property type="entry name" value="26S PROTEASOME NON-ATPASE REGULATORY SUBUNIT 10"/>
    <property type="match status" value="1"/>
</dbReference>
<dbReference type="Gene3D" id="3.20.20.80">
    <property type="entry name" value="Glycosidases"/>
    <property type="match status" value="1"/>
</dbReference>
<dbReference type="PANTHER" id="PTHR24171">
    <property type="entry name" value="ANKYRIN REPEAT DOMAIN-CONTAINING PROTEIN 39-RELATED"/>
    <property type="match status" value="1"/>
</dbReference>
<feature type="repeat" description="ANK" evidence="4">
    <location>
        <begin position="168"/>
        <end position="200"/>
    </location>
</feature>
<dbReference type="GO" id="GO:0016787">
    <property type="term" value="F:hydrolase activity"/>
    <property type="evidence" value="ECO:0007669"/>
    <property type="project" value="UniProtKB-KW"/>
</dbReference>
<dbReference type="InterPro" id="IPR036770">
    <property type="entry name" value="Ankyrin_rpt-contain_sf"/>
</dbReference>
<organism evidence="5 6">
    <name type="scientific">Bemisia tabaci</name>
    <name type="common">Sweetpotato whitefly</name>
    <name type="synonym">Aleurodes tabaci</name>
    <dbReference type="NCBI Taxonomy" id="7038"/>
    <lineage>
        <taxon>Eukaryota</taxon>
        <taxon>Metazoa</taxon>
        <taxon>Ecdysozoa</taxon>
        <taxon>Arthropoda</taxon>
        <taxon>Hexapoda</taxon>
        <taxon>Insecta</taxon>
        <taxon>Pterygota</taxon>
        <taxon>Neoptera</taxon>
        <taxon>Paraneoptera</taxon>
        <taxon>Hemiptera</taxon>
        <taxon>Sternorrhyncha</taxon>
        <taxon>Aleyrodoidea</taxon>
        <taxon>Aleyrodidae</taxon>
        <taxon>Aleyrodinae</taxon>
        <taxon>Bemisia</taxon>
    </lineage>
</organism>
<name>A0A9P0A6V8_BEMTA</name>
<keyword evidence="1" id="KW-0677">Repeat</keyword>
<evidence type="ECO:0000256" key="2">
    <source>
        <dbReference type="ARBA" id="ARBA00022801"/>
    </source>
</evidence>